<gene>
    <name evidence="1" type="ORF">HaLaN_19112</name>
</gene>
<evidence type="ECO:0000313" key="1">
    <source>
        <dbReference type="EMBL" id="GFH21749.1"/>
    </source>
</evidence>
<dbReference type="AlphaFoldDB" id="A0A699ZQ14"/>
<evidence type="ECO:0000313" key="2">
    <source>
        <dbReference type="Proteomes" id="UP000485058"/>
    </source>
</evidence>
<feature type="non-terminal residue" evidence="1">
    <location>
        <position position="81"/>
    </location>
</feature>
<dbReference type="EMBL" id="BLLF01001898">
    <property type="protein sequence ID" value="GFH21749.1"/>
    <property type="molecule type" value="Genomic_DNA"/>
</dbReference>
<evidence type="ECO:0008006" key="3">
    <source>
        <dbReference type="Google" id="ProtNLM"/>
    </source>
</evidence>
<keyword evidence="2" id="KW-1185">Reference proteome</keyword>
<organism evidence="1 2">
    <name type="scientific">Haematococcus lacustris</name>
    <name type="common">Green alga</name>
    <name type="synonym">Haematococcus pluvialis</name>
    <dbReference type="NCBI Taxonomy" id="44745"/>
    <lineage>
        <taxon>Eukaryota</taxon>
        <taxon>Viridiplantae</taxon>
        <taxon>Chlorophyta</taxon>
        <taxon>core chlorophytes</taxon>
        <taxon>Chlorophyceae</taxon>
        <taxon>CS clade</taxon>
        <taxon>Chlamydomonadales</taxon>
        <taxon>Haematococcaceae</taxon>
        <taxon>Haematococcus</taxon>
    </lineage>
</organism>
<sequence>RCPEEQLAYCLRGNRLGCLLIQGTKVQADKRVRPPLVPADEPLQMYVTCLAAWGRTAVVGDAEGQLMVWDMPSGRFNCLAT</sequence>
<accession>A0A699ZQ14</accession>
<feature type="non-terminal residue" evidence="1">
    <location>
        <position position="1"/>
    </location>
</feature>
<reference evidence="1 2" key="1">
    <citation type="submission" date="2020-02" db="EMBL/GenBank/DDBJ databases">
        <title>Draft genome sequence of Haematococcus lacustris strain NIES-144.</title>
        <authorList>
            <person name="Morimoto D."/>
            <person name="Nakagawa S."/>
            <person name="Yoshida T."/>
            <person name="Sawayama S."/>
        </authorList>
    </citation>
    <scope>NUCLEOTIDE SEQUENCE [LARGE SCALE GENOMIC DNA]</scope>
    <source>
        <strain evidence="1 2">NIES-144</strain>
    </source>
</reference>
<name>A0A699ZQ14_HAELA</name>
<comment type="caution">
    <text evidence="1">The sequence shown here is derived from an EMBL/GenBank/DDBJ whole genome shotgun (WGS) entry which is preliminary data.</text>
</comment>
<proteinExistence type="predicted"/>
<protein>
    <recommendedName>
        <fullName evidence="3">WD_REPEATS_REGION domain-containing protein</fullName>
    </recommendedName>
</protein>
<dbReference type="Proteomes" id="UP000485058">
    <property type="component" value="Unassembled WGS sequence"/>
</dbReference>